<dbReference type="InterPro" id="IPR009874">
    <property type="entry name" value="DUF1428"/>
</dbReference>
<sequence>MNPDNPSIGVLYQQHSRQVLATLIRLLGNDVPEDKITSFPMAVKCQPEETVVFLWIECPPRAFEGQGHAQDYGRPAPATGCEPNAV</sequence>
<dbReference type="EMBL" id="LJZQ01000022">
    <property type="protein sequence ID" value="KPQ27867.1"/>
    <property type="molecule type" value="Genomic_DNA"/>
</dbReference>
<proteinExistence type="predicted"/>
<dbReference type="AlphaFoldDB" id="A0A0P8CWE8"/>
<accession>A0A0P8CWE8</accession>
<protein>
    <submittedName>
        <fullName evidence="2">Uncharacterized protein</fullName>
    </submittedName>
</protein>
<gene>
    <name evidence="2" type="ORF">HLUCCX14_13335</name>
</gene>
<name>A0A0P8CWE8_9GAMM</name>
<dbReference type="STRING" id="1305731.GCA_000934705_01978"/>
<evidence type="ECO:0000313" key="2">
    <source>
        <dbReference type="EMBL" id="KPQ27867.1"/>
    </source>
</evidence>
<evidence type="ECO:0000313" key="3">
    <source>
        <dbReference type="Proteomes" id="UP000050416"/>
    </source>
</evidence>
<dbReference type="Pfam" id="PF07237">
    <property type="entry name" value="DUF1428"/>
    <property type="match status" value="1"/>
</dbReference>
<reference evidence="2 3" key="1">
    <citation type="submission" date="2015-09" db="EMBL/GenBank/DDBJ databases">
        <title>Identification and resolution of microdiversity through metagenomic sequencing of parallel consortia.</title>
        <authorList>
            <person name="Nelson W.C."/>
            <person name="Romine M.F."/>
            <person name="Lindemann S.R."/>
        </authorList>
    </citation>
    <scope>NUCLEOTIDE SEQUENCE [LARGE SCALE GENOMIC DNA]</scope>
    <source>
        <strain evidence="2">HL-55</strain>
    </source>
</reference>
<dbReference type="Gene3D" id="3.30.70.100">
    <property type="match status" value="1"/>
</dbReference>
<organism evidence="2 3">
    <name type="scientific">Marinobacter excellens HL-55</name>
    <dbReference type="NCBI Taxonomy" id="1305731"/>
    <lineage>
        <taxon>Bacteria</taxon>
        <taxon>Pseudomonadati</taxon>
        <taxon>Pseudomonadota</taxon>
        <taxon>Gammaproteobacteria</taxon>
        <taxon>Pseudomonadales</taxon>
        <taxon>Marinobacteraceae</taxon>
        <taxon>Marinobacter</taxon>
    </lineage>
</organism>
<dbReference type="SUPFAM" id="SSF54909">
    <property type="entry name" value="Dimeric alpha+beta barrel"/>
    <property type="match status" value="1"/>
</dbReference>
<comment type="caution">
    <text evidence="2">The sequence shown here is derived from an EMBL/GenBank/DDBJ whole genome shotgun (WGS) entry which is preliminary data.</text>
</comment>
<evidence type="ECO:0000256" key="1">
    <source>
        <dbReference type="SAM" id="MobiDB-lite"/>
    </source>
</evidence>
<dbReference type="Proteomes" id="UP000050416">
    <property type="component" value="Unassembled WGS sequence"/>
</dbReference>
<feature type="region of interest" description="Disordered" evidence="1">
    <location>
        <begin position="66"/>
        <end position="86"/>
    </location>
</feature>
<dbReference type="InterPro" id="IPR011008">
    <property type="entry name" value="Dimeric_a/b-barrel"/>
</dbReference>